<evidence type="ECO:0000259" key="7">
    <source>
        <dbReference type="Pfam" id="PF20684"/>
    </source>
</evidence>
<dbReference type="PANTHER" id="PTHR33048:SF123">
    <property type="entry name" value="INTEGRAL MEMBRANE PROTEIN"/>
    <property type="match status" value="1"/>
</dbReference>
<name>A0A9P7YZN5_9HELO</name>
<keyword evidence="4 6" id="KW-0472">Membrane</keyword>
<keyword evidence="2 6" id="KW-0812">Transmembrane</keyword>
<feature type="transmembrane region" description="Helical" evidence="6">
    <location>
        <begin position="22"/>
        <end position="43"/>
    </location>
</feature>
<keyword evidence="9" id="KW-1185">Reference proteome</keyword>
<comment type="similarity">
    <text evidence="5">Belongs to the SAT4 family.</text>
</comment>
<dbReference type="InterPro" id="IPR049326">
    <property type="entry name" value="Rhodopsin_dom_fungi"/>
</dbReference>
<evidence type="ECO:0000256" key="2">
    <source>
        <dbReference type="ARBA" id="ARBA00022692"/>
    </source>
</evidence>
<dbReference type="EMBL" id="MU254104">
    <property type="protein sequence ID" value="KAG9242165.1"/>
    <property type="molecule type" value="Genomic_DNA"/>
</dbReference>
<proteinExistence type="inferred from homology"/>
<feature type="transmembrane region" description="Helical" evidence="6">
    <location>
        <begin position="140"/>
        <end position="159"/>
    </location>
</feature>
<reference evidence="8" key="1">
    <citation type="journal article" date="2021" name="IMA Fungus">
        <title>Genomic characterization of three marine fungi, including Emericellopsis atlantica sp. nov. with signatures of a generalist lifestyle and marine biomass degradation.</title>
        <authorList>
            <person name="Hagestad O.C."/>
            <person name="Hou L."/>
            <person name="Andersen J.H."/>
            <person name="Hansen E.H."/>
            <person name="Altermark B."/>
            <person name="Li C."/>
            <person name="Kuhnert E."/>
            <person name="Cox R.J."/>
            <person name="Crous P.W."/>
            <person name="Spatafora J.W."/>
            <person name="Lail K."/>
            <person name="Amirebrahimi M."/>
            <person name="Lipzen A."/>
            <person name="Pangilinan J."/>
            <person name="Andreopoulos W."/>
            <person name="Hayes R.D."/>
            <person name="Ng V."/>
            <person name="Grigoriev I.V."/>
            <person name="Jackson S.A."/>
            <person name="Sutton T.D.S."/>
            <person name="Dobson A.D.W."/>
            <person name="Rama T."/>
        </authorList>
    </citation>
    <scope>NUCLEOTIDE SEQUENCE</scope>
    <source>
        <strain evidence="8">TRa3180A</strain>
    </source>
</reference>
<evidence type="ECO:0000256" key="1">
    <source>
        <dbReference type="ARBA" id="ARBA00004141"/>
    </source>
</evidence>
<protein>
    <recommendedName>
        <fullName evidence="7">Rhodopsin domain-containing protein</fullName>
    </recommendedName>
</protein>
<feature type="non-terminal residue" evidence="8">
    <location>
        <position position="1"/>
    </location>
</feature>
<sequence>LVKISVLLFYLRLFPYDSFRKAVFASIAYVLLTTILGAFFAIIQCKPVLNFWNKDTPGQCLDLTIMACIHSSFAISSCVLILVLPIPVIARLNLGTTKKLGVFFVFAVGKSDCIIAIARLHSLLYYGATPDPSYDLVMATLWSGIENSIAVICACFPAMRRLFVQMFSNLTRNNSRAFFNLEGLSLSGRFLKFSRRNSRAKLGSKRGSFIEPMVLQTYNVDLLMPEYMSGWGEQEVVQRSWQEIMRSLMQWKRK</sequence>
<evidence type="ECO:0000256" key="4">
    <source>
        <dbReference type="ARBA" id="ARBA00023136"/>
    </source>
</evidence>
<accession>A0A9P7YZN5</accession>
<keyword evidence="3 6" id="KW-1133">Transmembrane helix</keyword>
<gene>
    <name evidence="8" type="ORF">BJ878DRAFT_426508</name>
</gene>
<dbReference type="PANTHER" id="PTHR33048">
    <property type="entry name" value="PTH11-LIKE INTEGRAL MEMBRANE PROTEIN (AFU_ORTHOLOGUE AFUA_5G11245)"/>
    <property type="match status" value="1"/>
</dbReference>
<comment type="subcellular location">
    <subcellularLocation>
        <location evidence="1">Membrane</location>
        <topology evidence="1">Multi-pass membrane protein</topology>
    </subcellularLocation>
</comment>
<evidence type="ECO:0000256" key="5">
    <source>
        <dbReference type="ARBA" id="ARBA00038359"/>
    </source>
</evidence>
<evidence type="ECO:0000256" key="3">
    <source>
        <dbReference type="ARBA" id="ARBA00022989"/>
    </source>
</evidence>
<comment type="caution">
    <text evidence="8">The sequence shown here is derived from an EMBL/GenBank/DDBJ whole genome shotgun (WGS) entry which is preliminary data.</text>
</comment>
<dbReference type="OrthoDB" id="2988756at2759"/>
<dbReference type="GO" id="GO:0016020">
    <property type="term" value="C:membrane"/>
    <property type="evidence" value="ECO:0007669"/>
    <property type="project" value="UniProtKB-SubCell"/>
</dbReference>
<evidence type="ECO:0000256" key="6">
    <source>
        <dbReference type="SAM" id="Phobius"/>
    </source>
</evidence>
<evidence type="ECO:0000313" key="9">
    <source>
        <dbReference type="Proteomes" id="UP000887226"/>
    </source>
</evidence>
<feature type="domain" description="Rhodopsin" evidence="7">
    <location>
        <begin position="1"/>
        <end position="164"/>
    </location>
</feature>
<dbReference type="InterPro" id="IPR052337">
    <property type="entry name" value="SAT4-like"/>
</dbReference>
<feature type="transmembrane region" description="Helical" evidence="6">
    <location>
        <begin position="63"/>
        <end position="88"/>
    </location>
</feature>
<dbReference type="Pfam" id="PF20684">
    <property type="entry name" value="Fung_rhodopsin"/>
    <property type="match status" value="1"/>
</dbReference>
<dbReference type="Proteomes" id="UP000887226">
    <property type="component" value="Unassembled WGS sequence"/>
</dbReference>
<dbReference type="AlphaFoldDB" id="A0A9P7YZN5"/>
<evidence type="ECO:0000313" key="8">
    <source>
        <dbReference type="EMBL" id="KAG9242165.1"/>
    </source>
</evidence>
<feature type="transmembrane region" description="Helical" evidence="6">
    <location>
        <begin position="100"/>
        <end position="120"/>
    </location>
</feature>
<organism evidence="8 9">
    <name type="scientific">Calycina marina</name>
    <dbReference type="NCBI Taxonomy" id="1763456"/>
    <lineage>
        <taxon>Eukaryota</taxon>
        <taxon>Fungi</taxon>
        <taxon>Dikarya</taxon>
        <taxon>Ascomycota</taxon>
        <taxon>Pezizomycotina</taxon>
        <taxon>Leotiomycetes</taxon>
        <taxon>Helotiales</taxon>
        <taxon>Pezizellaceae</taxon>
        <taxon>Calycina</taxon>
    </lineage>
</organism>